<evidence type="ECO:0000256" key="2">
    <source>
        <dbReference type="SAM" id="MobiDB-lite"/>
    </source>
</evidence>
<keyword evidence="1" id="KW-0694">RNA-binding</keyword>
<feature type="region of interest" description="Disordered" evidence="2">
    <location>
        <begin position="54"/>
        <end position="74"/>
    </location>
</feature>
<accession>A0ABR4Q0F9</accession>
<dbReference type="InterPro" id="IPR000504">
    <property type="entry name" value="RRM_dom"/>
</dbReference>
<dbReference type="CDD" id="cd12363">
    <property type="entry name" value="RRM_TRA2"/>
    <property type="match status" value="1"/>
</dbReference>
<feature type="region of interest" description="Disordered" evidence="2">
    <location>
        <begin position="98"/>
        <end position="140"/>
    </location>
</feature>
<dbReference type="InterPro" id="IPR050441">
    <property type="entry name" value="RBM"/>
</dbReference>
<gene>
    <name evidence="4" type="ORF">TcWFU_007669</name>
</gene>
<feature type="compositionally biased region" description="Basic and acidic residues" evidence="2">
    <location>
        <begin position="98"/>
        <end position="118"/>
    </location>
</feature>
<dbReference type="PANTHER" id="PTHR48034">
    <property type="entry name" value="TRANSFORMER-2 SEX-DETERMINING PROTEIN-RELATED"/>
    <property type="match status" value="1"/>
</dbReference>
<sequence length="363" mass="41329">MLICHFTPSPPLPIDHSGTEQADWSLAYLIAWITGAYLRFAACVSVTMSYESQDYGSRPRRTRYDAYESPPMRGRQNDYVAEERHHRPFYRPEMRPRYRDYDEMQDRRPPPPRRDYFSRRGGGGGSGDYYSGPPPRRTEQARPCKVLGVFGLSIHTTERDLYNVFSIYGRVRDIHMVYDSVSGRSRGFAFVYYDSTEDARRAKTSCEGGLDIDGKVARVDYSLTTAPHRPTPGIYMGRRYDDDRRRGRPYDRPPRYSRYPDDDMGPSYGRMPPRYCGSDMTPSPGRPVRDRSPIRPSRHSQRSGGRRRTVSSSRSRSPPPVYNGSRKGPEGSPERSRKSGMGNNVGGTSAGGKVVDEAWSDAE</sequence>
<evidence type="ECO:0000313" key="5">
    <source>
        <dbReference type="Proteomes" id="UP001651158"/>
    </source>
</evidence>
<dbReference type="EMBL" id="JAKROA010000022">
    <property type="protein sequence ID" value="KAL5102984.1"/>
    <property type="molecule type" value="Genomic_DNA"/>
</dbReference>
<keyword evidence="5" id="KW-1185">Reference proteome</keyword>
<feature type="region of interest" description="Disordered" evidence="2">
    <location>
        <begin position="224"/>
        <end position="363"/>
    </location>
</feature>
<comment type="caution">
    <text evidence="4">The sequence shown here is derived from an EMBL/GenBank/DDBJ whole genome shotgun (WGS) entry which is preliminary data.</text>
</comment>
<dbReference type="InterPro" id="IPR012677">
    <property type="entry name" value="Nucleotide-bd_a/b_plait_sf"/>
</dbReference>
<feature type="compositionally biased region" description="Basic and acidic residues" evidence="2">
    <location>
        <begin position="238"/>
        <end position="261"/>
    </location>
</feature>
<dbReference type="Gene3D" id="3.30.70.330">
    <property type="match status" value="1"/>
</dbReference>
<feature type="domain" description="RRM" evidence="3">
    <location>
        <begin position="145"/>
        <end position="224"/>
    </location>
</feature>
<dbReference type="SMART" id="SM00360">
    <property type="entry name" value="RRM"/>
    <property type="match status" value="1"/>
</dbReference>
<organism evidence="4 5">
    <name type="scientific">Taenia crassiceps</name>
    <dbReference type="NCBI Taxonomy" id="6207"/>
    <lineage>
        <taxon>Eukaryota</taxon>
        <taxon>Metazoa</taxon>
        <taxon>Spiralia</taxon>
        <taxon>Lophotrochozoa</taxon>
        <taxon>Platyhelminthes</taxon>
        <taxon>Cestoda</taxon>
        <taxon>Eucestoda</taxon>
        <taxon>Cyclophyllidea</taxon>
        <taxon>Taeniidae</taxon>
        <taxon>Taenia</taxon>
    </lineage>
</organism>
<protein>
    <recommendedName>
        <fullName evidence="3">RRM domain-containing protein</fullName>
    </recommendedName>
</protein>
<dbReference type="SUPFAM" id="SSF54928">
    <property type="entry name" value="RNA-binding domain, RBD"/>
    <property type="match status" value="1"/>
</dbReference>
<dbReference type="Pfam" id="PF00076">
    <property type="entry name" value="RRM_1"/>
    <property type="match status" value="1"/>
</dbReference>
<proteinExistence type="predicted"/>
<evidence type="ECO:0000313" key="4">
    <source>
        <dbReference type="EMBL" id="KAL5102984.1"/>
    </source>
</evidence>
<evidence type="ECO:0000259" key="3">
    <source>
        <dbReference type="PROSITE" id="PS50102"/>
    </source>
</evidence>
<feature type="compositionally biased region" description="Basic and acidic residues" evidence="2">
    <location>
        <begin position="327"/>
        <end position="337"/>
    </location>
</feature>
<feature type="compositionally biased region" description="Basic residues" evidence="2">
    <location>
        <begin position="296"/>
        <end position="309"/>
    </location>
</feature>
<name>A0ABR4Q0F9_9CEST</name>
<dbReference type="Proteomes" id="UP001651158">
    <property type="component" value="Unassembled WGS sequence"/>
</dbReference>
<dbReference type="PROSITE" id="PS50102">
    <property type="entry name" value="RRM"/>
    <property type="match status" value="1"/>
</dbReference>
<dbReference type="InterPro" id="IPR035979">
    <property type="entry name" value="RBD_domain_sf"/>
</dbReference>
<reference evidence="4 5" key="1">
    <citation type="journal article" date="2022" name="Front. Cell. Infect. Microbiol.">
        <title>The Genomes of Two Strains of Taenia crassiceps the Animal Model for the Study of Human Cysticercosis.</title>
        <authorList>
            <person name="Bobes R.J."/>
            <person name="Estrada K."/>
            <person name="Rios-Valencia D.G."/>
            <person name="Calderon-Gallegos A."/>
            <person name="de la Torre P."/>
            <person name="Carrero J.C."/>
            <person name="Sanchez-Flores A."/>
            <person name="Laclette J.P."/>
        </authorList>
    </citation>
    <scope>NUCLEOTIDE SEQUENCE [LARGE SCALE GENOMIC DNA]</scope>
    <source>
        <strain evidence="4">WFUcys</strain>
    </source>
</reference>
<evidence type="ECO:0000256" key="1">
    <source>
        <dbReference type="PROSITE-ProRule" id="PRU00176"/>
    </source>
</evidence>